<keyword evidence="2" id="KW-1185">Reference proteome</keyword>
<dbReference type="EMBL" id="NKCI01000048">
    <property type="protein sequence ID" value="RSL61920.1"/>
    <property type="molecule type" value="Genomic_DNA"/>
</dbReference>
<dbReference type="OrthoDB" id="5101763at2759"/>
<dbReference type="AlphaFoldDB" id="A0A428Q9H2"/>
<dbReference type="STRING" id="1325734.A0A428Q9H2"/>
<comment type="caution">
    <text evidence="1">The sequence shown here is derived from an EMBL/GenBank/DDBJ whole genome shotgun (WGS) entry which is preliminary data.</text>
</comment>
<accession>A0A428Q9H2</accession>
<protein>
    <submittedName>
        <fullName evidence="1">Uncharacterized protein</fullName>
    </submittedName>
</protein>
<sequence>MRELIHAINDDHNVAPTRPAGRAVRNPGHLTINEKLLLTDLLLRFTSMRKHIEQGQVHSDAVLYDQFLREVFKNWSSNQRSNPAPIWWEPKFNETSIEVGVLRVNHPEPGSAVIPELPVSSARAAGAPAMLGLTLNLEEGSYAFLWRDSNCKFINPKYVTLHDEFTMATARAAAVEHYDGRTRGRVVSFNTELVVSAARRRIRN</sequence>
<proteinExistence type="predicted"/>
<evidence type="ECO:0000313" key="2">
    <source>
        <dbReference type="Proteomes" id="UP000288168"/>
    </source>
</evidence>
<reference evidence="1 2" key="1">
    <citation type="submission" date="2017-06" db="EMBL/GenBank/DDBJ databases">
        <title>Comparative genomic analysis of Ambrosia Fusariam Clade fungi.</title>
        <authorList>
            <person name="Stajich J.E."/>
            <person name="Carrillo J."/>
            <person name="Kijimoto T."/>
            <person name="Eskalen A."/>
            <person name="O'Donnell K."/>
            <person name="Kasson M."/>
        </authorList>
    </citation>
    <scope>NUCLEOTIDE SEQUENCE [LARGE SCALE GENOMIC DNA]</scope>
    <source>
        <strain evidence="1 2">NRRL62584</strain>
    </source>
</reference>
<organism evidence="1 2">
    <name type="scientific">Fusarium duplospermum</name>
    <dbReference type="NCBI Taxonomy" id="1325734"/>
    <lineage>
        <taxon>Eukaryota</taxon>
        <taxon>Fungi</taxon>
        <taxon>Dikarya</taxon>
        <taxon>Ascomycota</taxon>
        <taxon>Pezizomycotina</taxon>
        <taxon>Sordariomycetes</taxon>
        <taxon>Hypocreomycetidae</taxon>
        <taxon>Hypocreales</taxon>
        <taxon>Nectriaceae</taxon>
        <taxon>Fusarium</taxon>
        <taxon>Fusarium solani species complex</taxon>
    </lineage>
</organism>
<evidence type="ECO:0000313" key="1">
    <source>
        <dbReference type="EMBL" id="RSL61920.1"/>
    </source>
</evidence>
<gene>
    <name evidence="1" type="ORF">CEP54_006012</name>
</gene>
<name>A0A428Q9H2_9HYPO</name>
<dbReference type="Proteomes" id="UP000288168">
    <property type="component" value="Unassembled WGS sequence"/>
</dbReference>